<comment type="caution">
    <text evidence="2">The sequence shown here is derived from an EMBL/GenBank/DDBJ whole genome shotgun (WGS) entry which is preliminary data.</text>
</comment>
<dbReference type="Proteomes" id="UP000535415">
    <property type="component" value="Unassembled WGS sequence"/>
</dbReference>
<dbReference type="RefSeq" id="WP_183528179.1">
    <property type="nucleotide sequence ID" value="NZ_JACIJM010000004.1"/>
</dbReference>
<dbReference type="InterPro" id="IPR027417">
    <property type="entry name" value="P-loop_NTPase"/>
</dbReference>
<proteinExistence type="predicted"/>
<evidence type="ECO:0000313" key="2">
    <source>
        <dbReference type="EMBL" id="MBB5722176.1"/>
    </source>
</evidence>
<protein>
    <recommendedName>
        <fullName evidence="4">Sulfotransferase</fullName>
    </recommendedName>
</protein>
<evidence type="ECO:0000313" key="3">
    <source>
        <dbReference type="Proteomes" id="UP000535415"/>
    </source>
</evidence>
<evidence type="ECO:0000256" key="1">
    <source>
        <dbReference type="ARBA" id="ARBA00022679"/>
    </source>
</evidence>
<keyword evidence="3" id="KW-1185">Reference proteome</keyword>
<name>A0A7W9BKT4_9RHOB</name>
<dbReference type="AlphaFoldDB" id="A0A7W9BKT4"/>
<dbReference type="PANTHER" id="PTHR10605">
    <property type="entry name" value="HEPARAN SULFATE SULFOTRANSFERASE"/>
    <property type="match status" value="1"/>
</dbReference>
<dbReference type="PANTHER" id="PTHR10605:SF56">
    <property type="entry name" value="BIFUNCTIONAL HEPARAN SULFATE N-DEACETYLASE_N-SULFOTRANSFERASE"/>
    <property type="match status" value="1"/>
</dbReference>
<dbReference type="Pfam" id="PF13469">
    <property type="entry name" value="Sulfotransfer_3"/>
    <property type="match status" value="1"/>
</dbReference>
<gene>
    <name evidence="2" type="ORF">FHS72_001800</name>
</gene>
<evidence type="ECO:0008006" key="4">
    <source>
        <dbReference type="Google" id="ProtNLM"/>
    </source>
</evidence>
<organism evidence="2 3">
    <name type="scientific">Yoonia ponticola</name>
    <dbReference type="NCBI Taxonomy" id="1524255"/>
    <lineage>
        <taxon>Bacteria</taxon>
        <taxon>Pseudomonadati</taxon>
        <taxon>Pseudomonadota</taxon>
        <taxon>Alphaproteobacteria</taxon>
        <taxon>Rhodobacterales</taxon>
        <taxon>Paracoccaceae</taxon>
        <taxon>Yoonia</taxon>
    </lineage>
</organism>
<keyword evidence="1" id="KW-0808">Transferase</keyword>
<dbReference type="EMBL" id="JACIJM010000004">
    <property type="protein sequence ID" value="MBB5722176.1"/>
    <property type="molecule type" value="Genomic_DNA"/>
</dbReference>
<dbReference type="SUPFAM" id="SSF52540">
    <property type="entry name" value="P-loop containing nucleoside triphosphate hydrolases"/>
    <property type="match status" value="1"/>
</dbReference>
<accession>A0A7W9BKT4</accession>
<sequence length="295" mass="34007">MMDGQTLMYGLGATKAGTSWLYRYLYDHPECALPNIKELHYFDRTVPKQREKEVLRLETIRAELLAKSLLADKRKAERLESRLDEIEAWIKVIKAGGVDHTGYRDFLTRDAFSDTRLVADITPAYGLMDEETLIKMRDMGPDTRFVLLLRDPLDRLWSNLRMMAGWRVKDGETLTDAANTLLDRLLAGEENGVAKRSDYETMLTRIMNVIPHERLHITYFEDLFTQESVDKICTFLGLSPQVGEFDRVVHASRPATLDPVRAKDLRELLLPQYAFVETLLDDVPARWHHNKGVLI</sequence>
<reference evidence="2 3" key="1">
    <citation type="submission" date="2020-08" db="EMBL/GenBank/DDBJ databases">
        <title>Genomic Encyclopedia of Type Strains, Phase IV (KMG-IV): sequencing the most valuable type-strain genomes for metagenomic binning, comparative biology and taxonomic classification.</title>
        <authorList>
            <person name="Goeker M."/>
        </authorList>
    </citation>
    <scope>NUCLEOTIDE SEQUENCE [LARGE SCALE GENOMIC DNA]</scope>
    <source>
        <strain evidence="2 3">DSM 101064</strain>
    </source>
</reference>
<dbReference type="GO" id="GO:0008146">
    <property type="term" value="F:sulfotransferase activity"/>
    <property type="evidence" value="ECO:0007669"/>
    <property type="project" value="InterPro"/>
</dbReference>
<dbReference type="InterPro" id="IPR037359">
    <property type="entry name" value="NST/OST"/>
</dbReference>
<dbReference type="Gene3D" id="3.40.50.300">
    <property type="entry name" value="P-loop containing nucleotide triphosphate hydrolases"/>
    <property type="match status" value="1"/>
</dbReference>